<keyword evidence="2" id="KW-1185">Reference proteome</keyword>
<dbReference type="Proteomes" id="UP001187471">
    <property type="component" value="Unassembled WGS sequence"/>
</dbReference>
<dbReference type="EMBL" id="JAVXUO010002863">
    <property type="protein sequence ID" value="KAK2968978.1"/>
    <property type="molecule type" value="Genomic_DNA"/>
</dbReference>
<gene>
    <name evidence="1" type="ORF">RJ640_012432</name>
</gene>
<sequence length="206" mass="23287">MDPFVVESAAARMLLVHKRFSAVKETSPIVLWQKLEKIYMSKSLSNRLYLKKDMYQLRMDECSDLGNHISEFNRLVAQLSSIDVKLKEEDQAILLLSSLPKSYETLKTTLLIGKETLLVDDVLLALMNSSRVNGTSSSSQGKGLVGFKSIEGGGIKERTCHWRREPRYTDTEESSLTRCRRPMDLDWGLEKDVRMDASGSGLRSGH</sequence>
<proteinExistence type="predicted"/>
<organism evidence="1 2">
    <name type="scientific">Escallonia rubra</name>
    <dbReference type="NCBI Taxonomy" id="112253"/>
    <lineage>
        <taxon>Eukaryota</taxon>
        <taxon>Viridiplantae</taxon>
        <taxon>Streptophyta</taxon>
        <taxon>Embryophyta</taxon>
        <taxon>Tracheophyta</taxon>
        <taxon>Spermatophyta</taxon>
        <taxon>Magnoliopsida</taxon>
        <taxon>eudicotyledons</taxon>
        <taxon>Gunneridae</taxon>
        <taxon>Pentapetalae</taxon>
        <taxon>asterids</taxon>
        <taxon>campanulids</taxon>
        <taxon>Escalloniales</taxon>
        <taxon>Escalloniaceae</taxon>
        <taxon>Escallonia</taxon>
    </lineage>
</organism>
<accession>A0AA88QLN6</accession>
<reference evidence="1" key="1">
    <citation type="submission" date="2022-12" db="EMBL/GenBank/DDBJ databases">
        <title>Draft genome assemblies for two species of Escallonia (Escalloniales).</title>
        <authorList>
            <person name="Chanderbali A."/>
            <person name="Dervinis C."/>
            <person name="Anghel I."/>
            <person name="Soltis D."/>
            <person name="Soltis P."/>
            <person name="Zapata F."/>
        </authorList>
    </citation>
    <scope>NUCLEOTIDE SEQUENCE</scope>
    <source>
        <strain evidence="1">UCBG92.1500</strain>
        <tissue evidence="1">Leaf</tissue>
    </source>
</reference>
<protein>
    <recommendedName>
        <fullName evidence="3">Retrovirus-related Pol polyprotein from transposon TNT 1-94</fullName>
    </recommendedName>
</protein>
<comment type="caution">
    <text evidence="1">The sequence shown here is derived from an EMBL/GenBank/DDBJ whole genome shotgun (WGS) entry which is preliminary data.</text>
</comment>
<dbReference type="AlphaFoldDB" id="A0AA88QLN6"/>
<dbReference type="Pfam" id="PF14223">
    <property type="entry name" value="Retrotran_gag_2"/>
    <property type="match status" value="1"/>
</dbReference>
<evidence type="ECO:0000313" key="2">
    <source>
        <dbReference type="Proteomes" id="UP001187471"/>
    </source>
</evidence>
<evidence type="ECO:0008006" key="3">
    <source>
        <dbReference type="Google" id="ProtNLM"/>
    </source>
</evidence>
<name>A0AA88QLN6_9ASTE</name>
<evidence type="ECO:0000313" key="1">
    <source>
        <dbReference type="EMBL" id="KAK2968978.1"/>
    </source>
</evidence>